<proteinExistence type="predicted"/>
<dbReference type="EMBL" id="GGEC01000165">
    <property type="protein sequence ID" value="MBW80648.1"/>
    <property type="molecule type" value="Transcribed_RNA"/>
</dbReference>
<name>A0A2P2IHH8_RHIMU</name>
<sequence length="63" mass="7529">MVLYSPDHLYIISFTSRSFRLFLWCFELLITNELHKTRESNIGICLLVRLIFPFRNNVVFYAG</sequence>
<accession>A0A2P2IHH8</accession>
<reference evidence="1" key="1">
    <citation type="submission" date="2018-02" db="EMBL/GenBank/DDBJ databases">
        <title>Rhizophora mucronata_Transcriptome.</title>
        <authorList>
            <person name="Meera S.P."/>
            <person name="Sreeshan A."/>
            <person name="Augustine A."/>
        </authorList>
    </citation>
    <scope>NUCLEOTIDE SEQUENCE</scope>
    <source>
        <tissue evidence="1">Leaf</tissue>
    </source>
</reference>
<evidence type="ECO:0000313" key="1">
    <source>
        <dbReference type="EMBL" id="MBW80648.1"/>
    </source>
</evidence>
<organism evidence="1">
    <name type="scientific">Rhizophora mucronata</name>
    <name type="common">Asiatic mangrove</name>
    <dbReference type="NCBI Taxonomy" id="61149"/>
    <lineage>
        <taxon>Eukaryota</taxon>
        <taxon>Viridiplantae</taxon>
        <taxon>Streptophyta</taxon>
        <taxon>Embryophyta</taxon>
        <taxon>Tracheophyta</taxon>
        <taxon>Spermatophyta</taxon>
        <taxon>Magnoliopsida</taxon>
        <taxon>eudicotyledons</taxon>
        <taxon>Gunneridae</taxon>
        <taxon>Pentapetalae</taxon>
        <taxon>rosids</taxon>
        <taxon>fabids</taxon>
        <taxon>Malpighiales</taxon>
        <taxon>Rhizophoraceae</taxon>
        <taxon>Rhizophora</taxon>
    </lineage>
</organism>
<protein>
    <submittedName>
        <fullName evidence="1">Uncharacterized protein</fullName>
    </submittedName>
</protein>
<dbReference type="AlphaFoldDB" id="A0A2P2IHH8"/>